<evidence type="ECO:0000256" key="10">
    <source>
        <dbReference type="SAM" id="Phobius"/>
    </source>
</evidence>
<gene>
    <name evidence="11" type="primary">lspA</name>
    <name evidence="11" type="ORF">NCTC10179_00719</name>
</gene>
<evidence type="ECO:0000256" key="4">
    <source>
        <dbReference type="ARBA" id="ARBA00022692"/>
    </source>
</evidence>
<dbReference type="PROSITE" id="PS00855">
    <property type="entry name" value="SPASE_II"/>
    <property type="match status" value="1"/>
</dbReference>
<evidence type="ECO:0000256" key="3">
    <source>
        <dbReference type="ARBA" id="ARBA00022670"/>
    </source>
</evidence>
<evidence type="ECO:0000256" key="9">
    <source>
        <dbReference type="RuleBase" id="RU004181"/>
    </source>
</evidence>
<dbReference type="GO" id="GO:0006508">
    <property type="term" value="P:proteolysis"/>
    <property type="evidence" value="ECO:0007669"/>
    <property type="project" value="UniProtKB-KW"/>
</dbReference>
<evidence type="ECO:0000256" key="8">
    <source>
        <dbReference type="ARBA" id="ARBA00023136"/>
    </source>
</evidence>
<evidence type="ECO:0000256" key="7">
    <source>
        <dbReference type="ARBA" id="ARBA00022989"/>
    </source>
</evidence>
<dbReference type="Pfam" id="PF01252">
    <property type="entry name" value="Peptidase_A8"/>
    <property type="match status" value="1"/>
</dbReference>
<reference evidence="11 12" key="1">
    <citation type="submission" date="2019-01" db="EMBL/GenBank/DDBJ databases">
        <authorList>
            <consortium name="Pathogen Informatics"/>
        </authorList>
    </citation>
    <scope>NUCLEOTIDE SEQUENCE [LARGE SCALE GENOMIC DNA]</scope>
    <source>
        <strain evidence="11 12">NCTC10179</strain>
    </source>
</reference>
<dbReference type="GO" id="GO:0004190">
    <property type="term" value="F:aspartic-type endopeptidase activity"/>
    <property type="evidence" value="ECO:0007669"/>
    <property type="project" value="UniProtKB-KW"/>
</dbReference>
<keyword evidence="4 10" id="KW-0812">Transmembrane</keyword>
<dbReference type="KEGG" id="mcou:NCTC10179_00719"/>
<protein>
    <submittedName>
        <fullName evidence="11">Lipoprotein signal peptidase</fullName>
    </submittedName>
</protein>
<name>A0A449B7F7_9BACT</name>
<dbReference type="RefSeq" id="WP_051616992.1">
    <property type="nucleotide sequence ID" value="NZ_LR215039.1"/>
</dbReference>
<dbReference type="PANTHER" id="PTHR33695">
    <property type="entry name" value="LIPOPROTEIN SIGNAL PEPTIDASE"/>
    <property type="match status" value="1"/>
</dbReference>
<dbReference type="GO" id="GO:0016020">
    <property type="term" value="C:membrane"/>
    <property type="evidence" value="ECO:0007669"/>
    <property type="project" value="InterPro"/>
</dbReference>
<keyword evidence="5" id="KW-0064">Aspartyl protease</keyword>
<dbReference type="OrthoDB" id="397153at2"/>
<feature type="transmembrane region" description="Helical" evidence="10">
    <location>
        <begin position="108"/>
        <end position="128"/>
    </location>
</feature>
<dbReference type="Proteomes" id="UP000289497">
    <property type="component" value="Chromosome"/>
</dbReference>
<keyword evidence="3" id="KW-0645">Protease</keyword>
<feature type="transmembrane region" description="Helical" evidence="10">
    <location>
        <begin position="176"/>
        <end position="197"/>
    </location>
</feature>
<feature type="transmembrane region" description="Helical" evidence="10">
    <location>
        <begin position="21"/>
        <end position="38"/>
    </location>
</feature>
<evidence type="ECO:0000256" key="6">
    <source>
        <dbReference type="ARBA" id="ARBA00022801"/>
    </source>
</evidence>
<comment type="similarity">
    <text evidence="1 9">Belongs to the peptidase A8 family.</text>
</comment>
<keyword evidence="2" id="KW-1003">Cell membrane</keyword>
<keyword evidence="6" id="KW-0378">Hydrolase</keyword>
<sequence length="260" mass="30026">MRSKNYYQKFLNHVKHNWKTILFNYAVLILIFGILLLIDQLTKTYLFHHGDVFTLDAQGFFELPDGSRGQPSDIYPLDPSKWADYKIIGFRSVWHNGVTLLKNPNFELIQGLSVLIVLFAFVVPLFMVNGYRKTLIAFLAIVSAGAMGNALDRFIFNNHVKDIFYLPFFDRGTFNFADVAIIVGMALIIIYLVIATIKDWKKETKEEQEQAKEDTKMIAQIKAADQKIEFLTNARIKVNRRNSKMLISRRSSKISNHKKL</sequence>
<evidence type="ECO:0000256" key="5">
    <source>
        <dbReference type="ARBA" id="ARBA00022750"/>
    </source>
</evidence>
<evidence type="ECO:0000313" key="11">
    <source>
        <dbReference type="EMBL" id="VEU76523.1"/>
    </source>
</evidence>
<organism evidence="11 12">
    <name type="scientific">Mycoplasmopsis columboralis</name>
    <dbReference type="NCBI Taxonomy" id="171282"/>
    <lineage>
        <taxon>Bacteria</taxon>
        <taxon>Bacillati</taxon>
        <taxon>Mycoplasmatota</taxon>
        <taxon>Mycoplasmoidales</taxon>
        <taxon>Metamycoplasmataceae</taxon>
        <taxon>Mycoplasmopsis</taxon>
    </lineage>
</organism>
<keyword evidence="11" id="KW-0449">Lipoprotein</keyword>
<dbReference type="InterPro" id="IPR001872">
    <property type="entry name" value="Peptidase_A8"/>
</dbReference>
<feature type="transmembrane region" description="Helical" evidence="10">
    <location>
        <begin position="135"/>
        <end position="156"/>
    </location>
</feature>
<evidence type="ECO:0000256" key="2">
    <source>
        <dbReference type="ARBA" id="ARBA00022475"/>
    </source>
</evidence>
<proteinExistence type="inferred from homology"/>
<dbReference type="PRINTS" id="PR00781">
    <property type="entry name" value="LIPOSIGPTASE"/>
</dbReference>
<accession>A0A449B7F7</accession>
<keyword evidence="8 10" id="KW-0472">Membrane</keyword>
<dbReference type="PANTHER" id="PTHR33695:SF1">
    <property type="entry name" value="LIPOPROTEIN SIGNAL PEPTIDASE"/>
    <property type="match status" value="1"/>
</dbReference>
<dbReference type="EMBL" id="LR215039">
    <property type="protein sequence ID" value="VEU76523.1"/>
    <property type="molecule type" value="Genomic_DNA"/>
</dbReference>
<keyword evidence="12" id="KW-1185">Reference proteome</keyword>
<evidence type="ECO:0000313" key="12">
    <source>
        <dbReference type="Proteomes" id="UP000289497"/>
    </source>
</evidence>
<evidence type="ECO:0000256" key="1">
    <source>
        <dbReference type="ARBA" id="ARBA00006139"/>
    </source>
</evidence>
<dbReference type="AlphaFoldDB" id="A0A449B7F7"/>
<keyword evidence="7 10" id="KW-1133">Transmembrane helix</keyword>